<sequence length="351" mass="38006">MRLRTLAAACAISAVFGPAAANTLPVPPAAELRETSRNLFKPIPPVEVTVKEKGVSAEQIELGKWLFFEPRLSRSHVITCNTCHSVGTGGADNVPTSIGHGWQKGPRNSPTVLNAVFNIAQFWDGRAADLKEQAMGPVQASVEMNSTPDAVEETLKSIPEYVDAFNKAFPNDKDAVSFENMARAIEAFEITLTTPNSRFDQFLEGKDSLNDHELTGLGLFINKGCVACHAGVNVGGQSYFPFGVIKRPGGDILPEGDKGRFAVTNTAADEYVFRAGPLRNIALTAPYFHSGEVWDLEEAVAIMGSSQLGHELNDQEVKAITAFLHTLTGEQPKVEYPTLPRSTSKTPRPQQ</sequence>
<keyword evidence="9" id="KW-0560">Oxidoreductase</keyword>
<dbReference type="GO" id="GO:0046872">
    <property type="term" value="F:metal ion binding"/>
    <property type="evidence" value="ECO:0007669"/>
    <property type="project" value="UniProtKB-KW"/>
</dbReference>
<evidence type="ECO:0000256" key="10">
    <source>
        <dbReference type="ARBA" id="ARBA00023004"/>
    </source>
</evidence>
<feature type="chain" id="PRO_5020312623" evidence="13">
    <location>
        <begin position="22"/>
        <end position="351"/>
    </location>
</feature>
<dbReference type="EMBL" id="SMBX01000002">
    <property type="protein sequence ID" value="TCV01401.1"/>
    <property type="molecule type" value="Genomic_DNA"/>
</dbReference>
<keyword evidence="3 15" id="KW-0575">Peroxidase</keyword>
<dbReference type="PIRSF" id="PIRSF000294">
    <property type="entry name" value="Cytochrome-c_peroxidase"/>
    <property type="match status" value="1"/>
</dbReference>
<feature type="binding site" description="covalent" evidence="11">
    <location>
        <position position="228"/>
    </location>
    <ligand>
        <name>heme c</name>
        <dbReference type="ChEBI" id="CHEBI:61717"/>
        <label>2</label>
    </ligand>
</feature>
<dbReference type="Pfam" id="PF00034">
    <property type="entry name" value="Cytochrom_C"/>
    <property type="match status" value="1"/>
</dbReference>
<feature type="binding site" description="covalent" evidence="11">
    <location>
        <position position="80"/>
    </location>
    <ligand>
        <name>heme c</name>
        <dbReference type="ChEBI" id="CHEBI:61717"/>
        <label>1</label>
    </ligand>
</feature>
<evidence type="ECO:0000313" key="16">
    <source>
        <dbReference type="Proteomes" id="UP000294692"/>
    </source>
</evidence>
<dbReference type="InterPro" id="IPR009056">
    <property type="entry name" value="Cyt_c-like_dom"/>
</dbReference>
<dbReference type="PANTHER" id="PTHR30600">
    <property type="entry name" value="CYTOCHROME C PEROXIDASE-RELATED"/>
    <property type="match status" value="1"/>
</dbReference>
<evidence type="ECO:0000313" key="15">
    <source>
        <dbReference type="EMBL" id="TCV01401.1"/>
    </source>
</evidence>
<comment type="PTM">
    <text evidence="11">Binds 2 heme groups per subunit.</text>
</comment>
<feature type="domain" description="Cytochrome c" evidence="14">
    <location>
        <begin position="58"/>
        <end position="166"/>
    </location>
</feature>
<protein>
    <submittedName>
        <fullName evidence="15">Cytochrome c peroxidase</fullName>
    </submittedName>
</protein>
<evidence type="ECO:0000256" key="5">
    <source>
        <dbReference type="ARBA" id="ARBA00022723"/>
    </source>
</evidence>
<organism evidence="15 16">
    <name type="scientific">Paracandidimonas soli</name>
    <dbReference type="NCBI Taxonomy" id="1917182"/>
    <lineage>
        <taxon>Bacteria</taxon>
        <taxon>Pseudomonadati</taxon>
        <taxon>Pseudomonadota</taxon>
        <taxon>Betaproteobacteria</taxon>
        <taxon>Burkholderiales</taxon>
        <taxon>Alcaligenaceae</taxon>
        <taxon>Paracandidimonas</taxon>
    </lineage>
</organism>
<dbReference type="Gene3D" id="1.10.760.10">
    <property type="entry name" value="Cytochrome c-like domain"/>
    <property type="match status" value="2"/>
</dbReference>
<dbReference type="InterPro" id="IPR036909">
    <property type="entry name" value="Cyt_c-like_dom_sf"/>
</dbReference>
<evidence type="ECO:0000256" key="8">
    <source>
        <dbReference type="ARBA" id="ARBA00022982"/>
    </source>
</evidence>
<evidence type="ECO:0000256" key="9">
    <source>
        <dbReference type="ARBA" id="ARBA00023002"/>
    </source>
</evidence>
<keyword evidence="2" id="KW-0813">Transport</keyword>
<evidence type="ECO:0000256" key="4">
    <source>
        <dbReference type="ARBA" id="ARBA00022617"/>
    </source>
</evidence>
<evidence type="ECO:0000256" key="6">
    <source>
        <dbReference type="ARBA" id="ARBA00022729"/>
    </source>
</evidence>
<comment type="cofactor">
    <cofactor evidence="11">
        <name>heme</name>
        <dbReference type="ChEBI" id="CHEBI:30413"/>
    </cofactor>
    <text evidence="11">Binds 2 heme groups.</text>
</comment>
<dbReference type="InterPro" id="IPR051395">
    <property type="entry name" value="Cytochrome_c_Peroxidase/MauG"/>
</dbReference>
<dbReference type="Pfam" id="PF03150">
    <property type="entry name" value="CCP_MauG"/>
    <property type="match status" value="1"/>
</dbReference>
<keyword evidence="6 13" id="KW-0732">Signal</keyword>
<proteinExistence type="predicted"/>
<comment type="caution">
    <text evidence="15">The sequence shown here is derived from an EMBL/GenBank/DDBJ whole genome shotgun (WGS) entry which is preliminary data.</text>
</comment>
<dbReference type="OrthoDB" id="9805202at2"/>
<feature type="binding site" description="axial binding residue" evidence="12">
    <location>
        <position position="303"/>
    </location>
    <ligand>
        <name>heme c</name>
        <dbReference type="ChEBI" id="CHEBI:61717"/>
        <label>2</label>
    </ligand>
    <ligandPart>
        <name>Fe</name>
        <dbReference type="ChEBI" id="CHEBI:18248"/>
    </ligandPart>
</feature>
<gene>
    <name evidence="15" type="ORF">EV686_102113</name>
</gene>
<comment type="subcellular location">
    <subcellularLocation>
        <location evidence="1">Periplasm</location>
    </subcellularLocation>
</comment>
<dbReference type="GO" id="GO:0020037">
    <property type="term" value="F:heme binding"/>
    <property type="evidence" value="ECO:0007669"/>
    <property type="project" value="InterPro"/>
</dbReference>
<dbReference type="AlphaFoldDB" id="A0A4R3VBG0"/>
<dbReference type="InterPro" id="IPR004852">
    <property type="entry name" value="Di-haem_cyt_c_peroxidsae"/>
</dbReference>
<dbReference type="InterPro" id="IPR026259">
    <property type="entry name" value="MauG/Cytc_peroxidase"/>
</dbReference>
<name>A0A4R3VBG0_9BURK</name>
<dbReference type="SUPFAM" id="SSF46626">
    <property type="entry name" value="Cytochrome c"/>
    <property type="match status" value="2"/>
</dbReference>
<feature type="domain" description="Cytochrome c" evidence="14">
    <location>
        <begin position="211"/>
        <end position="328"/>
    </location>
</feature>
<keyword evidence="7" id="KW-0574">Periplasm</keyword>
<reference evidence="15 16" key="1">
    <citation type="submission" date="2019-03" db="EMBL/GenBank/DDBJ databases">
        <title>Genomic Encyclopedia of Type Strains, Phase IV (KMG-IV): sequencing the most valuable type-strain genomes for metagenomic binning, comparative biology and taxonomic classification.</title>
        <authorList>
            <person name="Goeker M."/>
        </authorList>
    </citation>
    <scope>NUCLEOTIDE SEQUENCE [LARGE SCALE GENOMIC DNA]</scope>
    <source>
        <strain evidence="15 16">DSM 100048</strain>
    </source>
</reference>
<keyword evidence="4 11" id="KW-0349">Heme</keyword>
<evidence type="ECO:0000256" key="3">
    <source>
        <dbReference type="ARBA" id="ARBA00022559"/>
    </source>
</evidence>
<dbReference type="FunFam" id="1.10.760.10:FF:000004">
    <property type="entry name" value="Cytochrome c peroxidase"/>
    <property type="match status" value="1"/>
</dbReference>
<dbReference type="PROSITE" id="PS51007">
    <property type="entry name" value="CYTC"/>
    <property type="match status" value="2"/>
</dbReference>
<feature type="binding site" description="covalent" evidence="11">
    <location>
        <position position="83"/>
    </location>
    <ligand>
        <name>heme c</name>
        <dbReference type="ChEBI" id="CHEBI:61717"/>
        <label>1</label>
    </ligand>
</feature>
<evidence type="ECO:0000256" key="11">
    <source>
        <dbReference type="PIRSR" id="PIRSR000294-1"/>
    </source>
</evidence>
<dbReference type="GO" id="GO:0004130">
    <property type="term" value="F:cytochrome-c peroxidase activity"/>
    <property type="evidence" value="ECO:0007669"/>
    <property type="project" value="TreeGrafter"/>
</dbReference>
<accession>A0A4R3VBG0</accession>
<evidence type="ECO:0000256" key="13">
    <source>
        <dbReference type="SAM" id="SignalP"/>
    </source>
</evidence>
<keyword evidence="10 12" id="KW-0408">Iron</keyword>
<dbReference type="GO" id="GO:0009055">
    <property type="term" value="F:electron transfer activity"/>
    <property type="evidence" value="ECO:0007669"/>
    <property type="project" value="InterPro"/>
</dbReference>
<dbReference type="RefSeq" id="WP_132473896.1">
    <property type="nucleotide sequence ID" value="NZ_JBEBWM010000066.1"/>
</dbReference>
<evidence type="ECO:0000256" key="12">
    <source>
        <dbReference type="PIRSR" id="PIRSR000294-2"/>
    </source>
</evidence>
<keyword evidence="16" id="KW-1185">Reference proteome</keyword>
<feature type="signal peptide" evidence="13">
    <location>
        <begin position="1"/>
        <end position="21"/>
    </location>
</feature>
<feature type="binding site" description="axial binding residue" evidence="12">
    <location>
        <position position="229"/>
    </location>
    <ligand>
        <name>heme c</name>
        <dbReference type="ChEBI" id="CHEBI:61717"/>
        <label>2</label>
    </ligand>
    <ligandPart>
        <name>Fe</name>
        <dbReference type="ChEBI" id="CHEBI:18248"/>
    </ligandPart>
</feature>
<keyword evidence="5 12" id="KW-0479">Metal-binding</keyword>
<evidence type="ECO:0000256" key="2">
    <source>
        <dbReference type="ARBA" id="ARBA00022448"/>
    </source>
</evidence>
<dbReference type="GO" id="GO:0042597">
    <property type="term" value="C:periplasmic space"/>
    <property type="evidence" value="ECO:0007669"/>
    <property type="project" value="UniProtKB-SubCell"/>
</dbReference>
<feature type="binding site" description="covalent" evidence="11">
    <location>
        <position position="225"/>
    </location>
    <ligand>
        <name>heme c</name>
        <dbReference type="ChEBI" id="CHEBI:61717"/>
        <label>2</label>
    </ligand>
</feature>
<dbReference type="Proteomes" id="UP000294692">
    <property type="component" value="Unassembled WGS sequence"/>
</dbReference>
<evidence type="ECO:0000256" key="7">
    <source>
        <dbReference type="ARBA" id="ARBA00022764"/>
    </source>
</evidence>
<evidence type="ECO:0000259" key="14">
    <source>
        <dbReference type="PROSITE" id="PS51007"/>
    </source>
</evidence>
<dbReference type="PANTHER" id="PTHR30600:SF7">
    <property type="entry name" value="CYTOCHROME C PEROXIDASE-RELATED"/>
    <property type="match status" value="1"/>
</dbReference>
<feature type="binding site" description="axial binding residue" evidence="12">
    <location>
        <position position="100"/>
    </location>
    <ligand>
        <name>heme c</name>
        <dbReference type="ChEBI" id="CHEBI:61717"/>
        <label>1</label>
    </ligand>
    <ligandPart>
        <name>Fe</name>
        <dbReference type="ChEBI" id="CHEBI:18248"/>
    </ligandPart>
</feature>
<feature type="binding site" description="axial binding residue" evidence="12">
    <location>
        <position position="84"/>
    </location>
    <ligand>
        <name>heme c</name>
        <dbReference type="ChEBI" id="CHEBI:61717"/>
        <label>1</label>
    </ligand>
    <ligandPart>
        <name>Fe</name>
        <dbReference type="ChEBI" id="CHEBI:18248"/>
    </ligandPart>
</feature>
<keyword evidence="8" id="KW-0249">Electron transport</keyword>
<evidence type="ECO:0000256" key="1">
    <source>
        <dbReference type="ARBA" id="ARBA00004418"/>
    </source>
</evidence>